<dbReference type="Proteomes" id="UP000198584">
    <property type="component" value="Unassembled WGS sequence"/>
</dbReference>
<dbReference type="AlphaFoldDB" id="A0A1H3XPL9"/>
<keyword evidence="3" id="KW-1185">Reference proteome</keyword>
<evidence type="ECO:0000256" key="1">
    <source>
        <dbReference type="SAM" id="MobiDB-lite"/>
    </source>
</evidence>
<reference evidence="2 3" key="1">
    <citation type="submission" date="2016-10" db="EMBL/GenBank/DDBJ databases">
        <authorList>
            <person name="de Groot N.N."/>
        </authorList>
    </citation>
    <scope>NUCLEOTIDE SEQUENCE [LARGE SCALE GENOMIC DNA]</scope>
    <source>
        <strain evidence="2 3">CCM7597</strain>
    </source>
</reference>
<feature type="compositionally biased region" description="Polar residues" evidence="1">
    <location>
        <begin position="36"/>
        <end position="54"/>
    </location>
</feature>
<accession>A0A1H3XPL9</accession>
<dbReference type="RefSeq" id="WP_093042378.1">
    <property type="nucleotide sequence ID" value="NZ_FNQR01000002.1"/>
</dbReference>
<feature type="compositionally biased region" description="Polar residues" evidence="1">
    <location>
        <begin position="81"/>
        <end position="92"/>
    </location>
</feature>
<evidence type="ECO:0000313" key="3">
    <source>
        <dbReference type="Proteomes" id="UP000198584"/>
    </source>
</evidence>
<name>A0A1H3XPL9_9BACI</name>
<feature type="region of interest" description="Disordered" evidence="1">
    <location>
        <begin position="1"/>
        <end position="92"/>
    </location>
</feature>
<feature type="compositionally biased region" description="Basic and acidic residues" evidence="1">
    <location>
        <begin position="1"/>
        <end position="27"/>
    </location>
</feature>
<evidence type="ECO:0008006" key="4">
    <source>
        <dbReference type="Google" id="ProtNLM"/>
    </source>
</evidence>
<sequence>MDEKKKTSKRRQLEVETRDNKEVELETAHPGLKEYSVQNDNFASGENSYLNEQPSDFDDREENGVAFSEELADGGERNEFASGQTGNNFGDL</sequence>
<organism evidence="2 3">
    <name type="scientific">Thalassobacillus cyri</name>
    <dbReference type="NCBI Taxonomy" id="571932"/>
    <lineage>
        <taxon>Bacteria</taxon>
        <taxon>Bacillati</taxon>
        <taxon>Bacillota</taxon>
        <taxon>Bacilli</taxon>
        <taxon>Bacillales</taxon>
        <taxon>Bacillaceae</taxon>
        <taxon>Thalassobacillus</taxon>
    </lineage>
</organism>
<dbReference type="STRING" id="571932.SAMN05421743_102220"/>
<gene>
    <name evidence="2" type="ORF">SAMN05421743_102220</name>
</gene>
<evidence type="ECO:0000313" key="2">
    <source>
        <dbReference type="EMBL" id="SEA01447.1"/>
    </source>
</evidence>
<proteinExistence type="predicted"/>
<dbReference type="EMBL" id="FNQR01000002">
    <property type="protein sequence ID" value="SEA01447.1"/>
    <property type="molecule type" value="Genomic_DNA"/>
</dbReference>
<dbReference type="OrthoDB" id="2970926at2"/>
<protein>
    <recommendedName>
        <fullName evidence="4">DUF4025 domain-containing protein</fullName>
    </recommendedName>
</protein>